<dbReference type="GO" id="GO:0010181">
    <property type="term" value="F:FMN binding"/>
    <property type="evidence" value="ECO:0007669"/>
    <property type="project" value="InterPro"/>
</dbReference>
<dbReference type="InterPro" id="IPR051793">
    <property type="entry name" value="NADH:flavin_oxidoreductase"/>
</dbReference>
<sequence length="810" mass="88765">MTDALLSEPLVLAGKRLRNRVAHASMTTHMGYQSQVSDRQIQYYENRAKGGAALIVTEPLLMAPHQTNPARIRVWNDDNLGGLKRWADAVEKHDCRLLGQIQDPGRGHHDAGRNYSALAPSALPDDLSWTMPHALTLTEIKNLIADFALSSARLQRCGFSGVELSGAHGHLFSQFMSPWSNRRTDEYGGDWENRTRFVRELVSSIRDLCGRQFIIGLKLPSNDGIPKSIGPEEAAVLADLFTRSKEVDYVCFAQGAHARSLETHVPDRNGPNVPYIGLIRKLKASCNEVAVMALGRITDPAEAEGILTRGDADLIGMGRTLLADPAWYNKAMQGRTNDIRYCISCNTCWDTIITYGEPLACVNNPRVAEKREVDWWPKPAKRKHRVVVVGAGIAGMEAAWVAAARGHSVTLLGTGSEVGGKARLRAQLPGGETITSIYDYQMVCAQRAGVDIQLGKRAELQDILSLNPDSVILATGGTMHRPEWVPEEIAREGWVTNLPSAMHDVVKLSSRQAGTAVVFDMDHTEGTYAAVELLAQRFERVVLMTPRALIAQDESLVTRQGILRRLSMARVEMLLLSEPVWSEQFEDGVLEYKNVYNGDLGRIENISFLSYATPRAANVDLVEPLKAYDLELYLVGDCRVARGLMGATRDGHKAGESVGRYINFRKETPMSSTTVRNIDVDTALKAIKAAREKASALKVNMSIAVCDAAGHLKAFVRMDGASLISLQIAQDKAHTAISGGIPTHKWHEYIKDDAPLIHGIVHTPRFIIFGGGYPIMENGQMIGGIGLSGGHYSQDMECAEAALKAIGLPE</sequence>
<dbReference type="GO" id="GO:0051536">
    <property type="term" value="F:iron-sulfur cluster binding"/>
    <property type="evidence" value="ECO:0007669"/>
    <property type="project" value="UniProtKB-KW"/>
</dbReference>
<comment type="cofactor">
    <cofactor evidence="1">
        <name>FMN</name>
        <dbReference type="ChEBI" id="CHEBI:58210"/>
    </cofactor>
</comment>
<keyword evidence="8" id="KW-0408">Iron</keyword>
<comment type="cofactor">
    <cofactor evidence="2">
        <name>[4Fe-4S] cluster</name>
        <dbReference type="ChEBI" id="CHEBI:49883"/>
    </cofactor>
</comment>
<dbReference type="GO" id="GO:0046872">
    <property type="term" value="F:metal ion binding"/>
    <property type="evidence" value="ECO:0007669"/>
    <property type="project" value="UniProtKB-KW"/>
</dbReference>
<evidence type="ECO:0000256" key="5">
    <source>
        <dbReference type="ARBA" id="ARBA00022643"/>
    </source>
</evidence>
<dbReference type="SUPFAM" id="SSF51971">
    <property type="entry name" value="Nucleotide-binding domain"/>
    <property type="match status" value="1"/>
</dbReference>
<evidence type="ECO:0000313" key="12">
    <source>
        <dbReference type="Proteomes" id="UP000739565"/>
    </source>
</evidence>
<dbReference type="PANTHER" id="PTHR42917:SF2">
    <property type="entry name" value="2,4-DIENOYL-COA REDUCTASE [(2E)-ENOYL-COA-PRODUCING]"/>
    <property type="match status" value="1"/>
</dbReference>
<dbReference type="InterPro" id="IPR038084">
    <property type="entry name" value="PduO/GlcC-like_sf"/>
</dbReference>
<evidence type="ECO:0000256" key="6">
    <source>
        <dbReference type="ARBA" id="ARBA00022723"/>
    </source>
</evidence>
<reference evidence="11" key="1">
    <citation type="submission" date="2021-07" db="EMBL/GenBank/DDBJ databases">
        <title>New genus and species of the family Alcaligenaceae.</title>
        <authorList>
            <person name="Hahn M.W."/>
        </authorList>
    </citation>
    <scope>NUCLEOTIDE SEQUENCE</scope>
    <source>
        <strain evidence="11">LF4-65</strain>
    </source>
</reference>
<feature type="domain" description="NADH:flavin oxidoreductase/NADH oxidase N-terminal" evidence="10">
    <location>
        <begin position="8"/>
        <end position="336"/>
    </location>
</feature>
<evidence type="ECO:0000256" key="9">
    <source>
        <dbReference type="ARBA" id="ARBA00023014"/>
    </source>
</evidence>
<dbReference type="RefSeq" id="WP_259660878.1">
    <property type="nucleotide sequence ID" value="NZ_JAHXRI010000006.1"/>
</dbReference>
<keyword evidence="7" id="KW-0560">Oxidoreductase</keyword>
<dbReference type="EMBL" id="JAHXRI010000006">
    <property type="protein sequence ID" value="MBZ1350502.1"/>
    <property type="molecule type" value="Genomic_DNA"/>
</dbReference>
<dbReference type="InterPro" id="IPR001155">
    <property type="entry name" value="OxRdtase_FMN_N"/>
</dbReference>
<dbReference type="InterPro" id="IPR036188">
    <property type="entry name" value="FAD/NAD-bd_sf"/>
</dbReference>
<proteinExistence type="inferred from homology"/>
<dbReference type="SUPFAM" id="SSF143744">
    <property type="entry name" value="GlcG-like"/>
    <property type="match status" value="1"/>
</dbReference>
<keyword evidence="6" id="KW-0479">Metal-binding</keyword>
<dbReference type="Pfam" id="PF00724">
    <property type="entry name" value="Oxidored_FMN"/>
    <property type="match status" value="1"/>
</dbReference>
<name>A0A953NA42_9BURK</name>
<accession>A0A953NA42</accession>
<protein>
    <submittedName>
        <fullName evidence="11">Heme-binding protein</fullName>
    </submittedName>
</protein>
<organism evidence="11 12">
    <name type="scientific">Zwartia hollandica</name>
    <dbReference type="NCBI Taxonomy" id="324606"/>
    <lineage>
        <taxon>Bacteria</taxon>
        <taxon>Pseudomonadati</taxon>
        <taxon>Pseudomonadota</taxon>
        <taxon>Betaproteobacteria</taxon>
        <taxon>Burkholderiales</taxon>
        <taxon>Alcaligenaceae</taxon>
        <taxon>Zwartia</taxon>
    </lineage>
</organism>
<dbReference type="SUPFAM" id="SSF51395">
    <property type="entry name" value="FMN-linked oxidoreductases"/>
    <property type="match status" value="1"/>
</dbReference>
<comment type="caution">
    <text evidence="11">The sequence shown here is derived from an EMBL/GenBank/DDBJ whole genome shotgun (WGS) entry which is preliminary data.</text>
</comment>
<evidence type="ECO:0000256" key="8">
    <source>
        <dbReference type="ARBA" id="ARBA00023004"/>
    </source>
</evidence>
<keyword evidence="5" id="KW-0288">FMN</keyword>
<dbReference type="PRINTS" id="PR00411">
    <property type="entry name" value="PNDRDTASEI"/>
</dbReference>
<evidence type="ECO:0000256" key="1">
    <source>
        <dbReference type="ARBA" id="ARBA00001917"/>
    </source>
</evidence>
<dbReference type="InterPro" id="IPR013785">
    <property type="entry name" value="Aldolase_TIM"/>
</dbReference>
<evidence type="ECO:0000259" key="10">
    <source>
        <dbReference type="Pfam" id="PF00724"/>
    </source>
</evidence>
<comment type="similarity">
    <text evidence="3">In the N-terminal section; belongs to the NADH:flavin oxidoreductase/NADH oxidase family.</text>
</comment>
<dbReference type="GO" id="GO:0016491">
    <property type="term" value="F:oxidoreductase activity"/>
    <property type="evidence" value="ECO:0007669"/>
    <property type="project" value="UniProtKB-KW"/>
</dbReference>
<keyword evidence="12" id="KW-1185">Reference proteome</keyword>
<dbReference type="PANTHER" id="PTHR42917">
    <property type="entry name" value="2,4-DIENOYL-COA REDUCTASE"/>
    <property type="match status" value="1"/>
</dbReference>
<evidence type="ECO:0000256" key="4">
    <source>
        <dbReference type="ARBA" id="ARBA00022630"/>
    </source>
</evidence>
<dbReference type="Gene3D" id="3.20.20.70">
    <property type="entry name" value="Aldolase class I"/>
    <property type="match status" value="1"/>
</dbReference>
<dbReference type="Gene3D" id="3.50.50.60">
    <property type="entry name" value="FAD/NAD(P)-binding domain"/>
    <property type="match status" value="1"/>
</dbReference>
<dbReference type="Gene3D" id="3.30.450.150">
    <property type="entry name" value="Haem-degrading domain"/>
    <property type="match status" value="1"/>
</dbReference>
<dbReference type="Pfam" id="PF03928">
    <property type="entry name" value="HbpS-like"/>
    <property type="match status" value="1"/>
</dbReference>
<dbReference type="Gene3D" id="3.40.50.720">
    <property type="entry name" value="NAD(P)-binding Rossmann-like Domain"/>
    <property type="match status" value="1"/>
</dbReference>
<evidence type="ECO:0000256" key="7">
    <source>
        <dbReference type="ARBA" id="ARBA00023002"/>
    </source>
</evidence>
<dbReference type="SUPFAM" id="SSF51905">
    <property type="entry name" value="FAD/NAD(P)-binding domain"/>
    <property type="match status" value="1"/>
</dbReference>
<evidence type="ECO:0000256" key="3">
    <source>
        <dbReference type="ARBA" id="ARBA00011048"/>
    </source>
</evidence>
<dbReference type="AlphaFoldDB" id="A0A953NA42"/>
<dbReference type="InterPro" id="IPR005624">
    <property type="entry name" value="PduO/GlcC-like"/>
</dbReference>
<evidence type="ECO:0000256" key="2">
    <source>
        <dbReference type="ARBA" id="ARBA00001966"/>
    </source>
</evidence>
<evidence type="ECO:0000313" key="11">
    <source>
        <dbReference type="EMBL" id="MBZ1350502.1"/>
    </source>
</evidence>
<keyword evidence="4" id="KW-0285">Flavoprotein</keyword>
<gene>
    <name evidence="11" type="ORF">KZZ10_07565</name>
</gene>
<dbReference type="Pfam" id="PF13450">
    <property type="entry name" value="NAD_binding_8"/>
    <property type="match status" value="1"/>
</dbReference>
<dbReference type="Proteomes" id="UP000739565">
    <property type="component" value="Unassembled WGS sequence"/>
</dbReference>
<keyword evidence="9" id="KW-0411">Iron-sulfur</keyword>